<evidence type="ECO:0000256" key="3">
    <source>
        <dbReference type="ARBA" id="ARBA00022490"/>
    </source>
</evidence>
<dbReference type="RefSeq" id="WP_040716869.1">
    <property type="nucleotide sequence ID" value="NZ_CAWPHS010000028.1"/>
</dbReference>
<protein>
    <submittedName>
        <fullName evidence="5">ESX secretion-associated protein EspG</fullName>
    </submittedName>
</protein>
<proteinExistence type="inferred from homology"/>
<evidence type="ECO:0000256" key="2">
    <source>
        <dbReference type="ARBA" id="ARBA00006411"/>
    </source>
</evidence>
<accession>A0A7X6RK20</accession>
<keyword evidence="3" id="KW-0963">Cytoplasm</keyword>
<organism evidence="5 6">
    <name type="scientific">Nocardia veterana</name>
    <dbReference type="NCBI Taxonomy" id="132249"/>
    <lineage>
        <taxon>Bacteria</taxon>
        <taxon>Bacillati</taxon>
        <taxon>Actinomycetota</taxon>
        <taxon>Actinomycetes</taxon>
        <taxon>Mycobacteriales</taxon>
        <taxon>Nocardiaceae</taxon>
        <taxon>Nocardia</taxon>
    </lineage>
</organism>
<comment type="caution">
    <text evidence="5">The sequence shown here is derived from an EMBL/GenBank/DDBJ whole genome shotgun (WGS) entry which is preliminary data.</text>
</comment>
<keyword evidence="6" id="KW-1185">Reference proteome</keyword>
<dbReference type="Pfam" id="PF14011">
    <property type="entry name" value="ESX-1_EspG"/>
    <property type="match status" value="1"/>
</dbReference>
<dbReference type="AlphaFoldDB" id="A0A7X6RK20"/>
<evidence type="ECO:0000256" key="4">
    <source>
        <dbReference type="ARBA" id="ARBA00023186"/>
    </source>
</evidence>
<keyword evidence="4" id="KW-0143">Chaperone</keyword>
<evidence type="ECO:0000313" key="6">
    <source>
        <dbReference type="Proteomes" id="UP000523447"/>
    </source>
</evidence>
<dbReference type="InterPro" id="IPR025734">
    <property type="entry name" value="EspG"/>
</dbReference>
<evidence type="ECO:0000256" key="1">
    <source>
        <dbReference type="ARBA" id="ARBA00004496"/>
    </source>
</evidence>
<name>A0A7X6RK20_9NOCA</name>
<reference evidence="5 6" key="1">
    <citation type="submission" date="2020-04" db="EMBL/GenBank/DDBJ databases">
        <title>MicrobeNet Type strains.</title>
        <authorList>
            <person name="Nicholson A.C."/>
        </authorList>
    </citation>
    <scope>NUCLEOTIDE SEQUENCE [LARGE SCALE GENOMIC DNA]</scope>
    <source>
        <strain evidence="5 6">DSM 44445</strain>
    </source>
</reference>
<dbReference type="Proteomes" id="UP000523447">
    <property type="component" value="Unassembled WGS sequence"/>
</dbReference>
<dbReference type="EMBL" id="JAAXPE010000034">
    <property type="protein sequence ID" value="NKY88776.1"/>
    <property type="molecule type" value="Genomic_DNA"/>
</dbReference>
<evidence type="ECO:0000313" key="5">
    <source>
        <dbReference type="EMBL" id="NKY88776.1"/>
    </source>
</evidence>
<comment type="subcellular location">
    <subcellularLocation>
        <location evidence="1">Cytoplasm</location>
    </subcellularLocation>
</comment>
<gene>
    <name evidence="5" type="ORF">HGA07_24550</name>
</gene>
<comment type="similarity">
    <text evidence="2">Belongs to the EspG family.</text>
</comment>
<sequence>MNRTWKLTDTEFVVLWEATKRDDFVPHPFVFTCRTPDEHEYRRQKQQAWDELRRREDRWFEPVMAVLAEPDIRIVALGHDGADPWQSFVPARVLGVRRGDVGYVVSELSGETWSHSGGFTVTECDAINLADAVVRALPEAGPGAHSSIVLPSYDAGEALDYSYGRSSVRDTYDEPIAGRAQSFLAQPASCVGTIRVQQGHSRFGPRGIAEYRMRWRDVIDDGRYLIVDGQPPAAKGVDAKGMVTAVNVGVAEVVRAIKDERR</sequence>